<dbReference type="STRING" id="1276246.SCULI_v1c00270"/>
<feature type="signal peptide" evidence="1">
    <location>
        <begin position="1"/>
        <end position="19"/>
    </location>
</feature>
<dbReference type="RefSeq" id="WP_025362617.1">
    <property type="nucleotide sequence ID" value="NZ_CP006681.1"/>
</dbReference>
<organism evidence="2 3">
    <name type="scientific">Spiroplasma culicicola AES-1</name>
    <dbReference type="NCBI Taxonomy" id="1276246"/>
    <lineage>
        <taxon>Bacteria</taxon>
        <taxon>Bacillati</taxon>
        <taxon>Mycoplasmatota</taxon>
        <taxon>Mollicutes</taxon>
        <taxon>Entomoplasmatales</taxon>
        <taxon>Spiroplasmataceae</taxon>
        <taxon>Spiroplasma</taxon>
    </lineage>
</organism>
<dbReference type="Proteomes" id="UP000019267">
    <property type="component" value="Chromosome"/>
</dbReference>
<accession>W6A5F9</accession>
<dbReference type="OrthoDB" id="388174at2"/>
<dbReference type="PROSITE" id="PS51257">
    <property type="entry name" value="PROKAR_LIPOPROTEIN"/>
    <property type="match status" value="1"/>
</dbReference>
<reference evidence="2 3" key="1">
    <citation type="journal article" date="2014" name="Genome Biol. Evol.">
        <title>Molecular evolution of the substrate utilization strategies and putative virulence factors in mosquito-associated Spiroplasma species.</title>
        <authorList>
            <person name="Chang T.H."/>
            <person name="Lo W.S."/>
            <person name="Ku C."/>
            <person name="Chen L.L."/>
            <person name="Kuo C.H."/>
        </authorList>
    </citation>
    <scope>NUCLEOTIDE SEQUENCE [LARGE SCALE GENOMIC DNA]</scope>
    <source>
        <strain evidence="2">AES-1</strain>
    </source>
</reference>
<dbReference type="KEGG" id="scq:SCULI_v1c00270"/>
<protein>
    <recommendedName>
        <fullName evidence="4">Lipoprotein</fullName>
    </recommendedName>
</protein>
<evidence type="ECO:0008006" key="4">
    <source>
        <dbReference type="Google" id="ProtNLM"/>
    </source>
</evidence>
<gene>
    <name evidence="2" type="ORF">SCULI_v1c00270</name>
</gene>
<evidence type="ECO:0000313" key="3">
    <source>
        <dbReference type="Proteomes" id="UP000019267"/>
    </source>
</evidence>
<keyword evidence="1" id="KW-0732">Signal</keyword>
<dbReference type="HOGENOM" id="CLU_729378_0_0_14"/>
<proteinExistence type="predicted"/>
<feature type="chain" id="PRO_5004875661" description="Lipoprotein" evidence="1">
    <location>
        <begin position="20"/>
        <end position="419"/>
    </location>
</feature>
<dbReference type="InterPro" id="IPR054816">
    <property type="entry name" value="Lipoprotein_mollicutes-type_CS"/>
</dbReference>
<dbReference type="NCBIfam" id="NF038029">
    <property type="entry name" value="LP_plasma"/>
    <property type="match status" value="1"/>
</dbReference>
<evidence type="ECO:0000256" key="1">
    <source>
        <dbReference type="SAM" id="SignalP"/>
    </source>
</evidence>
<evidence type="ECO:0000313" key="2">
    <source>
        <dbReference type="EMBL" id="AHI52368.1"/>
    </source>
</evidence>
<dbReference type="PATRIC" id="fig|1276246.3.peg.27"/>
<name>W6A5F9_9MOLU</name>
<sequence>MKRLLAGLAAVTLTTSSVASVVACQTKAIPLEIKIDGFKYWDKETGQLVNESNENTEAATSIYDNAFTGKIASVGYQLLNAITFSDLKYADQSKLAEAKETIGEAGLKLSLDNLKDIETAEGDLEEFLASYTAPRNTNFTAIDFKTKSNNTFNIGDTPVFLVDRTYKENKLVEDKIVDGFDYESPEGGDWFSKLEDQNSELVTPLNNLKTGSKVSEWKDALGLTEEEFKEKLEKTNSGDDKLTDAETTQAKSFFTKMKDVSEKEVKLMGSFSIPTTINKTIVPADEEGQKNADEISNEWSLYSSTTGEGEDNGIKINTANTFVYNKGGSFADLELTFTDEEKEFSITYSGLNNIVLSYALNGFALKTGSGKEERTDKYVYWYEPYTYSFDAQKSAAGNKDIFNELAGFDPTTNITISKK</sequence>
<dbReference type="AlphaFoldDB" id="W6A5F9"/>
<dbReference type="EMBL" id="CP006681">
    <property type="protein sequence ID" value="AHI52368.1"/>
    <property type="molecule type" value="Genomic_DNA"/>
</dbReference>
<keyword evidence="3" id="KW-1185">Reference proteome</keyword>